<feature type="region of interest" description="Disordered" evidence="1">
    <location>
        <begin position="27"/>
        <end position="52"/>
    </location>
</feature>
<proteinExistence type="predicted"/>
<evidence type="ECO:0000313" key="2">
    <source>
        <dbReference type="EMBL" id="DAE00485.1"/>
    </source>
</evidence>
<accession>A0A8S5P1E4</accession>
<evidence type="ECO:0000256" key="1">
    <source>
        <dbReference type="SAM" id="MobiDB-lite"/>
    </source>
</evidence>
<name>A0A8S5P1E4_9CAUD</name>
<organism evidence="2">
    <name type="scientific">Siphoviridae sp. ctg2r17</name>
    <dbReference type="NCBI Taxonomy" id="2825601"/>
    <lineage>
        <taxon>Viruses</taxon>
        <taxon>Duplodnaviria</taxon>
        <taxon>Heunggongvirae</taxon>
        <taxon>Uroviricota</taxon>
        <taxon>Caudoviricetes</taxon>
    </lineage>
</organism>
<protein>
    <submittedName>
        <fullName evidence="2">Optinuerin</fullName>
    </submittedName>
</protein>
<dbReference type="EMBL" id="BK015303">
    <property type="protein sequence ID" value="DAE00485.1"/>
    <property type="molecule type" value="Genomic_DNA"/>
</dbReference>
<reference evidence="2" key="1">
    <citation type="journal article" date="2021" name="Proc. Natl. Acad. Sci. U.S.A.">
        <title>A Catalog of Tens of Thousands of Viruses from Human Metagenomes Reveals Hidden Associations with Chronic Diseases.</title>
        <authorList>
            <person name="Tisza M.J."/>
            <person name="Buck C.B."/>
        </authorList>
    </citation>
    <scope>NUCLEOTIDE SEQUENCE</scope>
    <source>
        <strain evidence="2">Ctg2r17</strain>
    </source>
</reference>
<sequence length="181" mass="20524">MKDDFKSCPKCGRKYKRQDNYDIHVASCKRTSPSTHGGARKGSGGVKGKKTQKVLDRMKEKQRILDRITRNADKLYEAQFRLATGVQLLFVIRTDRKGNRLPAEQVTDPETIAAFLDGELDGVDDEYYFIATQKPDNKAIKDMLDRAFGKPVDHVDLSVDVREKQPPKIVSTIKPRKTKGE</sequence>